<keyword evidence="3" id="KW-1133">Transmembrane helix</keyword>
<keyword evidence="1" id="KW-0175">Coiled coil</keyword>
<organism evidence="4 5">
    <name type="scientific">Orlajensenia flava</name>
    <dbReference type="NCBI Taxonomy" id="2565934"/>
    <lineage>
        <taxon>Bacteria</taxon>
        <taxon>Bacillati</taxon>
        <taxon>Actinomycetota</taxon>
        <taxon>Actinomycetes</taxon>
        <taxon>Micrococcales</taxon>
        <taxon>Microbacteriaceae</taxon>
        <taxon>Orlajensenia</taxon>
    </lineage>
</organism>
<comment type="caution">
    <text evidence="4">The sequence shown here is derived from an EMBL/GenBank/DDBJ whole genome shotgun (WGS) entry which is preliminary data.</text>
</comment>
<dbReference type="RefSeq" id="WP_136425399.1">
    <property type="nucleotide sequence ID" value="NZ_SSSN01000014.1"/>
</dbReference>
<gene>
    <name evidence="4" type="ORF">E6C70_15490</name>
</gene>
<feature type="coiled-coil region" evidence="1">
    <location>
        <begin position="42"/>
        <end position="69"/>
    </location>
</feature>
<evidence type="ECO:0008006" key="6">
    <source>
        <dbReference type="Google" id="ProtNLM"/>
    </source>
</evidence>
<reference evidence="4 5" key="1">
    <citation type="submission" date="2019-04" db="EMBL/GenBank/DDBJ databases">
        <authorList>
            <person name="Jiang L."/>
        </authorList>
    </citation>
    <scope>NUCLEOTIDE SEQUENCE [LARGE SCALE GENOMIC DNA]</scope>
    <source>
        <strain evidence="4 5">YIM 131861</strain>
    </source>
</reference>
<keyword evidence="3" id="KW-0812">Transmembrane</keyword>
<accession>A0A4S4FKM3</accession>
<protein>
    <recommendedName>
        <fullName evidence="6">Pilus assembly protein PilO</fullName>
    </recommendedName>
</protein>
<feature type="region of interest" description="Disordered" evidence="2">
    <location>
        <begin position="127"/>
        <end position="149"/>
    </location>
</feature>
<sequence>MGSRDRLWVIGAILIAAVIVAGGYFLGISPQLAAASVADSDLDGVQLQNAKLEGELKSLASDKKQIAQLQATAAGVAGALPAVADYATFIRSVDATAAAAGVTVIGFESKDPVPYAPPAVAAAPAPAAGAESAGSTPAPTATPAPAATPAAPVAPASAALYTSGSVTSSNLLTLPVTIKAQADNSDKLFAFLHGLQFGARQLSVTTVDRAEDNTIAIDGFIYVLLPASGATTPPAAPAS</sequence>
<evidence type="ECO:0000313" key="5">
    <source>
        <dbReference type="Proteomes" id="UP000307380"/>
    </source>
</evidence>
<evidence type="ECO:0000256" key="2">
    <source>
        <dbReference type="SAM" id="MobiDB-lite"/>
    </source>
</evidence>
<dbReference type="EMBL" id="SSSN01000014">
    <property type="protein sequence ID" value="THG30432.1"/>
    <property type="molecule type" value="Genomic_DNA"/>
</dbReference>
<evidence type="ECO:0000256" key="3">
    <source>
        <dbReference type="SAM" id="Phobius"/>
    </source>
</evidence>
<keyword evidence="5" id="KW-1185">Reference proteome</keyword>
<keyword evidence="3" id="KW-0472">Membrane</keyword>
<proteinExistence type="predicted"/>
<name>A0A4S4FKM3_9MICO</name>
<dbReference type="Proteomes" id="UP000307380">
    <property type="component" value="Unassembled WGS sequence"/>
</dbReference>
<evidence type="ECO:0000313" key="4">
    <source>
        <dbReference type="EMBL" id="THG30432.1"/>
    </source>
</evidence>
<feature type="transmembrane region" description="Helical" evidence="3">
    <location>
        <begin position="7"/>
        <end position="26"/>
    </location>
</feature>
<evidence type="ECO:0000256" key="1">
    <source>
        <dbReference type="SAM" id="Coils"/>
    </source>
</evidence>
<dbReference type="AlphaFoldDB" id="A0A4S4FKM3"/>